<proteinExistence type="predicted"/>
<dbReference type="RefSeq" id="XP_040659872.1">
    <property type="nucleotide sequence ID" value="XM_040798989.1"/>
</dbReference>
<reference evidence="3 4" key="1">
    <citation type="journal article" date="2016" name="Sci. Rep.">
        <title>Insights into Adaptations to a Near-Obligate Nematode Endoparasitic Lifestyle from the Finished Genome of Drechmeria coniospora.</title>
        <authorList>
            <person name="Zhang L."/>
            <person name="Zhou Z."/>
            <person name="Guo Q."/>
            <person name="Fokkens L."/>
            <person name="Miskei M."/>
            <person name="Pocsi I."/>
            <person name="Zhang W."/>
            <person name="Chen M."/>
            <person name="Wang L."/>
            <person name="Sun Y."/>
            <person name="Donzelli B.G."/>
            <person name="Gibson D.M."/>
            <person name="Nelson D.R."/>
            <person name="Luo J.G."/>
            <person name="Rep M."/>
            <person name="Liu H."/>
            <person name="Yang S."/>
            <person name="Wang J."/>
            <person name="Krasnoff S.B."/>
            <person name="Xu Y."/>
            <person name="Molnar I."/>
            <person name="Lin M."/>
        </authorList>
    </citation>
    <scope>NUCLEOTIDE SEQUENCE [LARGE SCALE GENOMIC DNA]</scope>
    <source>
        <strain evidence="3 4">ARSEF 6962</strain>
    </source>
</reference>
<dbReference type="GeneID" id="63714300"/>
<dbReference type="EMBL" id="LAYC01000001">
    <property type="protein sequence ID" value="KYK60520.1"/>
    <property type="molecule type" value="Genomic_DNA"/>
</dbReference>
<dbReference type="PANTHER" id="PTHR35567">
    <property type="entry name" value="MALATE DEHYDROGENASE (AFU_ORTHOLOGUE AFUA_2G13800)"/>
    <property type="match status" value="1"/>
</dbReference>
<accession>A0A151GTW7</accession>
<evidence type="ECO:0000313" key="4">
    <source>
        <dbReference type="Proteomes" id="UP000076580"/>
    </source>
</evidence>
<feature type="chain" id="PRO_5007580920" evidence="2">
    <location>
        <begin position="20"/>
        <end position="254"/>
    </location>
</feature>
<comment type="caution">
    <text evidence="3">The sequence shown here is derived from an EMBL/GenBank/DDBJ whole genome shotgun (WGS) entry which is preliminary data.</text>
</comment>
<keyword evidence="2" id="KW-0732">Signal</keyword>
<evidence type="ECO:0000313" key="3">
    <source>
        <dbReference type="EMBL" id="KYK60520.1"/>
    </source>
</evidence>
<feature type="region of interest" description="Disordered" evidence="1">
    <location>
        <begin position="123"/>
        <end position="142"/>
    </location>
</feature>
<feature type="signal peptide" evidence="2">
    <location>
        <begin position="1"/>
        <end position="19"/>
    </location>
</feature>
<dbReference type="AlphaFoldDB" id="A0A151GTW7"/>
<dbReference type="Pfam" id="PF11937">
    <property type="entry name" value="DUF3455"/>
    <property type="match status" value="1"/>
</dbReference>
<protein>
    <submittedName>
        <fullName evidence="3">Malate dehydrogenase</fullName>
    </submittedName>
</protein>
<sequence length="254" mass="26328">MFATAVLLLLVASTACSTAVPICDTPTGGETPVLPQTGTARNLPAPPPDVTLKKIVLGFGIQNYTCATVGGSADAAGALAMLYDVSALYPGQGHESLSPRGFESLTGWALRNHKVPLNLNKSAAGRVEPTSPGASTTRPFPADAPLRLPGMKALPFLGHHYFDSNGIPVFVLDRGRIKLSATKLAMVDAPKRASKGPEGTGAVSWLFLGSKQGTAAVGAKFVYRVFTAGGVSHGCGKAAGQDSTSYTAMYWFYG</sequence>
<evidence type="ECO:0000256" key="1">
    <source>
        <dbReference type="SAM" id="MobiDB-lite"/>
    </source>
</evidence>
<gene>
    <name evidence="3" type="ORF">DCS_01657</name>
</gene>
<dbReference type="PANTHER" id="PTHR35567:SF3">
    <property type="entry name" value="MALATE DEHYDROGENASE"/>
    <property type="match status" value="1"/>
</dbReference>
<dbReference type="InterPro" id="IPR021851">
    <property type="entry name" value="DUF3455"/>
</dbReference>
<evidence type="ECO:0000256" key="2">
    <source>
        <dbReference type="SAM" id="SignalP"/>
    </source>
</evidence>
<keyword evidence="4" id="KW-1185">Reference proteome</keyword>
<dbReference type="Proteomes" id="UP000076580">
    <property type="component" value="Chromosome 01"/>
</dbReference>
<name>A0A151GTW7_DRECN</name>
<dbReference type="InParanoid" id="A0A151GTW7"/>
<organism evidence="3 4">
    <name type="scientific">Drechmeria coniospora</name>
    <name type="common">Nematophagous fungus</name>
    <name type="synonym">Meria coniospora</name>
    <dbReference type="NCBI Taxonomy" id="98403"/>
    <lineage>
        <taxon>Eukaryota</taxon>
        <taxon>Fungi</taxon>
        <taxon>Dikarya</taxon>
        <taxon>Ascomycota</taxon>
        <taxon>Pezizomycotina</taxon>
        <taxon>Sordariomycetes</taxon>
        <taxon>Hypocreomycetidae</taxon>
        <taxon>Hypocreales</taxon>
        <taxon>Ophiocordycipitaceae</taxon>
        <taxon>Drechmeria</taxon>
    </lineage>
</organism>